<dbReference type="PANTHER" id="PTHR37530:SF1">
    <property type="entry name" value="OUTER MEMBRANE PROTEIN SLP"/>
    <property type="match status" value="1"/>
</dbReference>
<dbReference type="PIRSF" id="PIRSF004982">
    <property type="entry name" value="SlP"/>
    <property type="match status" value="1"/>
</dbReference>
<proteinExistence type="predicted"/>
<organism evidence="1 2">
    <name type="scientific">Methylocaldum szegediense</name>
    <dbReference type="NCBI Taxonomy" id="73780"/>
    <lineage>
        <taxon>Bacteria</taxon>
        <taxon>Pseudomonadati</taxon>
        <taxon>Pseudomonadota</taxon>
        <taxon>Gammaproteobacteria</taxon>
        <taxon>Methylococcales</taxon>
        <taxon>Methylococcaceae</taxon>
        <taxon>Methylocaldum</taxon>
    </lineage>
</organism>
<gene>
    <name evidence="1" type="ORF">MSZNOR_1564</name>
</gene>
<keyword evidence="2" id="KW-1185">Reference proteome</keyword>
<accession>A0ABM9I032</accession>
<evidence type="ECO:0000313" key="2">
    <source>
        <dbReference type="Proteomes" id="UP001162030"/>
    </source>
</evidence>
<dbReference type="EMBL" id="OX458333">
    <property type="protein sequence ID" value="CAI8799624.1"/>
    <property type="molecule type" value="Genomic_DNA"/>
</dbReference>
<dbReference type="PANTHER" id="PTHR37530">
    <property type="entry name" value="OUTER MEMBRANE PROTEIN SLP"/>
    <property type="match status" value="1"/>
</dbReference>
<keyword evidence="1" id="KW-0449">Lipoprotein</keyword>
<dbReference type="Pfam" id="PF03843">
    <property type="entry name" value="Slp"/>
    <property type="match status" value="1"/>
</dbReference>
<reference evidence="1 2" key="1">
    <citation type="submission" date="2023-03" db="EMBL/GenBank/DDBJ databases">
        <authorList>
            <person name="Pearce D."/>
        </authorList>
    </citation>
    <scope>NUCLEOTIDE SEQUENCE [LARGE SCALE GENOMIC DNA]</scope>
    <source>
        <strain evidence="1">Msz</strain>
    </source>
</reference>
<sequence>MSIRSIFPTGRGMLNSWTSWCRYVEYCGWLGMLLVLASCAHSPVGESWRQGAADQPSFAEIAADPGAFTGQKVILGGEVARATFQPEVAEIEIWQKPLDSDDRPEASFERSQSRFLVRCTSVLDPADYFRGRPITVAGEIQGEVVREAELRPLGRFHYVYPAVRYPVVDCAQIHVWPMRWKTPDVYVPPYSPNLRGWRGYGYGYPYYHQPYWPYLPPR</sequence>
<name>A0ABM9I032_9GAMM</name>
<evidence type="ECO:0000313" key="1">
    <source>
        <dbReference type="EMBL" id="CAI8799624.1"/>
    </source>
</evidence>
<dbReference type="Proteomes" id="UP001162030">
    <property type="component" value="Chromosome"/>
</dbReference>
<protein>
    <submittedName>
        <fullName evidence="1">Outer membrane lipoprotein</fullName>
    </submittedName>
</protein>
<dbReference type="InterPro" id="IPR004658">
    <property type="entry name" value="OMP_Slp"/>
</dbReference>